<gene>
    <name evidence="1" type="ORF">AC2117_00772</name>
</gene>
<accession>A0A446ZGM1</accession>
<proteinExistence type="predicted"/>
<dbReference type="AlphaFoldDB" id="A0A446ZGM1"/>
<evidence type="ECO:0000313" key="2">
    <source>
        <dbReference type="Proteomes" id="UP000294355"/>
    </source>
</evidence>
<dbReference type="EMBL" id="LS999521">
    <property type="protein sequence ID" value="VAX43611.1"/>
    <property type="molecule type" value="Genomic_DNA"/>
</dbReference>
<sequence>MGDMKIFNAITMRFNMNIIFKLTGLFSIILLVACGGENSDSVNEMQIVESKQAEVTYKVVVGTAFSNSALNGANVTAICKDGAGFKSSVVVNAQGQWQGELDSSKLPCRLQVKANGQSYHSYIDQERDVNINPLTDMVIAYASNQIPVTWYQSGIMTTEKLKSSNSAFVAELIKKGYGIDNDVDLFNVEVKANSSIHQAIQELLEAIENIKDYEALLTLIKDGNLSQLPKNVEVLDNSIPIIFNFNTNACQMLPASENMQPYNKCSDKVLNDFVESNLVAADSDEKCVLVKQGNKVSLTKGNQKVSALLDKEQEDGGAFVFDEDKLDIVDLVINTGPYADINTYSQIGLNFSNDGRLRAVVGKSPTVSSMNCVSLEFKKLMELYK</sequence>
<reference evidence="1 2" key="1">
    <citation type="submission" date="2018-08" db="EMBL/GenBank/DDBJ databases">
        <authorList>
            <person name="Gonzaga-Molto A."/>
        </authorList>
    </citation>
    <scope>NUCLEOTIDE SEQUENCE [LARGE SCALE GENOMIC DNA]</scope>
    <source>
        <strain evidence="1">Acinetobacter calcoaceticus str. 2117</strain>
    </source>
</reference>
<evidence type="ECO:0008006" key="3">
    <source>
        <dbReference type="Google" id="ProtNLM"/>
    </source>
</evidence>
<protein>
    <recommendedName>
        <fullName evidence="3">Lipoprotein</fullName>
    </recommendedName>
</protein>
<dbReference type="PROSITE" id="PS51257">
    <property type="entry name" value="PROKAR_LIPOPROTEIN"/>
    <property type="match status" value="1"/>
</dbReference>
<name>A0A446ZGM1_ACICA</name>
<evidence type="ECO:0000313" key="1">
    <source>
        <dbReference type="EMBL" id="VAX43611.1"/>
    </source>
</evidence>
<organism evidence="1 2">
    <name type="scientific">Acinetobacter calcoaceticus</name>
    <dbReference type="NCBI Taxonomy" id="471"/>
    <lineage>
        <taxon>Bacteria</taxon>
        <taxon>Pseudomonadati</taxon>
        <taxon>Pseudomonadota</taxon>
        <taxon>Gammaproteobacteria</taxon>
        <taxon>Moraxellales</taxon>
        <taxon>Moraxellaceae</taxon>
        <taxon>Acinetobacter</taxon>
        <taxon>Acinetobacter calcoaceticus/baumannii complex</taxon>
    </lineage>
</organism>
<dbReference type="Proteomes" id="UP000294355">
    <property type="component" value="Chromosome"/>
</dbReference>